<dbReference type="NCBIfam" id="TIGR00426">
    <property type="entry name" value="competence protein ComEA helix-hairpin-helix repeat region"/>
    <property type="match status" value="1"/>
</dbReference>
<dbReference type="InterPro" id="IPR003583">
    <property type="entry name" value="Hlx-hairpin-Hlx_DNA-bd_motif"/>
</dbReference>
<sequence>MKERTIKGWTGRRGWAALAAAAGVAALACAMLLPDKRADVPGWTPVNAQVAATLQELGAAAPLPSGSAAADAKSAPAPVALPGDGAPAAAASPMAGATAAGSGPGGAGPGQGGTSAASPAVGFAGALAAGSAGAPAAGAAAADIPPTNPGPPASANANGLLNLNAATAEQLDALPGIGPAKARAIVEYRDAKGPFRSVDDLRQVKGIGPKLMEGLRDLVTVG</sequence>
<dbReference type="RefSeq" id="WP_185671794.1">
    <property type="nucleotide sequence ID" value="NZ_JACJVP010000042.1"/>
</dbReference>
<organism evidence="3 4">
    <name type="scientific">Cohnella nanjingensis</name>
    <dbReference type="NCBI Taxonomy" id="1387779"/>
    <lineage>
        <taxon>Bacteria</taxon>
        <taxon>Bacillati</taxon>
        <taxon>Bacillota</taxon>
        <taxon>Bacilli</taxon>
        <taxon>Bacillales</taxon>
        <taxon>Paenibacillaceae</taxon>
        <taxon>Cohnella</taxon>
    </lineage>
</organism>
<comment type="caution">
    <text evidence="3">The sequence shown here is derived from an EMBL/GenBank/DDBJ whole genome shotgun (WGS) entry which is preliminary data.</text>
</comment>
<proteinExistence type="predicted"/>
<dbReference type="GO" id="GO:0015627">
    <property type="term" value="C:type II protein secretion system complex"/>
    <property type="evidence" value="ECO:0007669"/>
    <property type="project" value="TreeGrafter"/>
</dbReference>
<dbReference type="GO" id="GO:0003677">
    <property type="term" value="F:DNA binding"/>
    <property type="evidence" value="ECO:0007669"/>
    <property type="project" value="UniProtKB-KW"/>
</dbReference>
<accession>A0A7X0RUH5</accession>
<evidence type="ECO:0000313" key="4">
    <source>
        <dbReference type="Proteomes" id="UP000547209"/>
    </source>
</evidence>
<keyword evidence="3" id="KW-0238">DNA-binding</keyword>
<feature type="compositionally biased region" description="Low complexity" evidence="1">
    <location>
        <begin position="84"/>
        <end position="101"/>
    </location>
</feature>
<dbReference type="SUPFAM" id="SSF47781">
    <property type="entry name" value="RuvA domain 2-like"/>
    <property type="match status" value="1"/>
</dbReference>
<evidence type="ECO:0000256" key="1">
    <source>
        <dbReference type="SAM" id="MobiDB-lite"/>
    </source>
</evidence>
<evidence type="ECO:0000259" key="2">
    <source>
        <dbReference type="SMART" id="SM00278"/>
    </source>
</evidence>
<dbReference type="InterPro" id="IPR010994">
    <property type="entry name" value="RuvA_2-like"/>
</dbReference>
<keyword evidence="4" id="KW-1185">Reference proteome</keyword>
<feature type="domain" description="Helix-hairpin-helix DNA-binding motif class 1" evidence="2">
    <location>
        <begin position="199"/>
        <end position="218"/>
    </location>
</feature>
<reference evidence="3 4" key="1">
    <citation type="submission" date="2020-08" db="EMBL/GenBank/DDBJ databases">
        <title>Cohnella phylogeny.</title>
        <authorList>
            <person name="Dunlap C."/>
        </authorList>
    </citation>
    <scope>NUCLEOTIDE SEQUENCE [LARGE SCALE GENOMIC DNA]</scope>
    <source>
        <strain evidence="3 4">DSM 28246</strain>
    </source>
</reference>
<feature type="region of interest" description="Disordered" evidence="1">
    <location>
        <begin position="84"/>
        <end position="116"/>
    </location>
</feature>
<dbReference type="Proteomes" id="UP000547209">
    <property type="component" value="Unassembled WGS sequence"/>
</dbReference>
<feature type="domain" description="Helix-hairpin-helix DNA-binding motif class 1" evidence="2">
    <location>
        <begin position="169"/>
        <end position="188"/>
    </location>
</feature>
<dbReference type="InterPro" id="IPR004509">
    <property type="entry name" value="Competence_ComEA_HhH"/>
</dbReference>
<dbReference type="GO" id="GO:0015628">
    <property type="term" value="P:protein secretion by the type II secretion system"/>
    <property type="evidence" value="ECO:0007669"/>
    <property type="project" value="TreeGrafter"/>
</dbReference>
<dbReference type="PROSITE" id="PS51257">
    <property type="entry name" value="PROKAR_LIPOPROTEIN"/>
    <property type="match status" value="1"/>
</dbReference>
<evidence type="ECO:0000313" key="3">
    <source>
        <dbReference type="EMBL" id="MBB6673947.1"/>
    </source>
</evidence>
<dbReference type="InterPro" id="IPR051675">
    <property type="entry name" value="Endo/Exo/Phosphatase_dom_1"/>
</dbReference>
<feature type="compositionally biased region" description="Gly residues" evidence="1">
    <location>
        <begin position="102"/>
        <end position="113"/>
    </location>
</feature>
<dbReference type="PANTHER" id="PTHR21180">
    <property type="entry name" value="ENDONUCLEASE/EXONUCLEASE/PHOSPHATASE FAMILY DOMAIN-CONTAINING PROTEIN 1"/>
    <property type="match status" value="1"/>
</dbReference>
<gene>
    <name evidence="3" type="ORF">H7C19_25000</name>
</gene>
<dbReference type="SMART" id="SM00278">
    <property type="entry name" value="HhH1"/>
    <property type="match status" value="2"/>
</dbReference>
<dbReference type="Gene3D" id="1.10.150.320">
    <property type="entry name" value="Photosystem II 12 kDa extrinsic protein"/>
    <property type="match status" value="1"/>
</dbReference>
<dbReference type="Pfam" id="PF12836">
    <property type="entry name" value="HHH_3"/>
    <property type="match status" value="1"/>
</dbReference>
<dbReference type="GO" id="GO:0006281">
    <property type="term" value="P:DNA repair"/>
    <property type="evidence" value="ECO:0007669"/>
    <property type="project" value="InterPro"/>
</dbReference>
<dbReference type="AlphaFoldDB" id="A0A7X0RUH5"/>
<dbReference type="EMBL" id="JACJVP010000042">
    <property type="protein sequence ID" value="MBB6673947.1"/>
    <property type="molecule type" value="Genomic_DNA"/>
</dbReference>
<protein>
    <submittedName>
        <fullName evidence="3">ComEA family DNA-binding protein</fullName>
    </submittedName>
</protein>
<name>A0A7X0RUH5_9BACL</name>
<dbReference type="PANTHER" id="PTHR21180:SF32">
    <property type="entry name" value="ENDONUCLEASE_EXONUCLEASE_PHOSPHATASE FAMILY DOMAIN-CONTAINING PROTEIN 1"/>
    <property type="match status" value="1"/>
</dbReference>